<dbReference type="AlphaFoldDB" id="Q9SA04"/>
<accession>Q9SA04</accession>
<dbReference type="InterPro" id="IPR044821">
    <property type="entry name" value="At1g28695/At4g15970-like"/>
</dbReference>
<dbReference type="InterPro" id="IPR005069">
    <property type="entry name" value="Nucl-diP-sugar_transferase"/>
</dbReference>
<organism evidence="2">
    <name type="scientific">Arabidopsis thaliana</name>
    <name type="common">Mouse-ear cress</name>
    <dbReference type="NCBI Taxonomy" id="3702"/>
    <lineage>
        <taxon>Eukaryota</taxon>
        <taxon>Viridiplantae</taxon>
        <taxon>Streptophyta</taxon>
        <taxon>Embryophyta</taxon>
        <taxon>Tracheophyta</taxon>
        <taxon>Spermatophyta</taxon>
        <taxon>Magnoliopsida</taxon>
        <taxon>eudicotyledons</taxon>
        <taxon>Gunneridae</taxon>
        <taxon>Pentapetalae</taxon>
        <taxon>rosids</taxon>
        <taxon>malvids</taxon>
        <taxon>Brassicales</taxon>
        <taxon>Brassicaceae</taxon>
        <taxon>Camelineae</taxon>
        <taxon>Arabidopsis</taxon>
    </lineage>
</organism>
<dbReference type="InterPro" id="IPR000477">
    <property type="entry name" value="RT_dom"/>
</dbReference>
<gene>
    <name evidence="2" type="primary">F28K20.4</name>
</gene>
<dbReference type="Pfam" id="PF03372">
    <property type="entry name" value="Exo_endo_phos"/>
    <property type="match status" value="1"/>
</dbReference>
<dbReference type="ExpressionAtlas" id="Q9SA04">
    <property type="expression patterns" value="baseline and differential"/>
</dbReference>
<dbReference type="PANTHER" id="PTHR46038:SF13">
    <property type="entry name" value="GLYCOSYLTRANSFERASE"/>
    <property type="match status" value="1"/>
</dbReference>
<name>Q9SA04_ARATH</name>
<dbReference type="SUPFAM" id="SSF56672">
    <property type="entry name" value="DNA/RNA polymerases"/>
    <property type="match status" value="1"/>
</dbReference>
<dbReference type="InterPro" id="IPR036691">
    <property type="entry name" value="Endo/exonu/phosph_ase_sf"/>
</dbReference>
<dbReference type="PROSITE" id="PS50878">
    <property type="entry name" value="RT_POL"/>
    <property type="match status" value="1"/>
</dbReference>
<dbReference type="GO" id="GO:0003824">
    <property type="term" value="F:catalytic activity"/>
    <property type="evidence" value="ECO:0007669"/>
    <property type="project" value="InterPro"/>
</dbReference>
<dbReference type="SUPFAM" id="SSF56219">
    <property type="entry name" value="DNase I-like"/>
    <property type="match status" value="1"/>
</dbReference>
<reference key="3">
    <citation type="journal article" date="2000" name="Nature">
        <title>Sequence and analysis of chromosome 1 of the plant Arabidopsis thaliana.</title>
        <authorList>
            <person name="Theologis A."/>
            <person name="Ecker J.R."/>
            <person name="Palm C.J."/>
            <person name="Federspiel N.A."/>
            <person name="Kaul S."/>
            <person name="White O."/>
            <person name="Alonso J."/>
            <person name="Altafi H."/>
            <person name="Araujo R."/>
            <person name="Bowman C.L."/>
            <person name="Brooks S.Y."/>
            <person name="Buehler E."/>
            <person name="Chan A."/>
            <person name="Chao Q."/>
            <person name="Chen H."/>
            <person name="Cheuk R.F."/>
            <person name="Chin C.W."/>
            <person name="Chung M.K."/>
            <person name="Conn L."/>
            <person name="Conway A.B."/>
            <person name="Conway A.R."/>
            <person name="Creasy T.H."/>
            <person name="Dewar K."/>
            <person name="Dunn P."/>
            <person name="Etgu P."/>
            <person name="Feldblyum T.V."/>
            <person name="Feng J."/>
            <person name="Fong B."/>
            <person name="Fujii C.Y."/>
            <person name="Gill J.E."/>
            <person name="Goldsmith A.D."/>
            <person name="Haas B."/>
            <person name="Hansen N.F."/>
            <person name="Hughes B."/>
            <person name="Huizar L."/>
            <person name="Hunter J.L."/>
            <person name="Jenkins J."/>
            <person name="Johnson-Hopson C."/>
            <person name="Khan S."/>
            <person name="Khaykin E."/>
            <person name="Kim C.J."/>
            <person name="Koo H.L."/>
            <person name="Kremenetskaia I."/>
            <person name="Kurtz D.B."/>
            <person name="Kwan A."/>
            <person name="Lam B."/>
            <person name="Langin-Hooper S."/>
            <person name="Lee A."/>
            <person name="Lee J.M."/>
            <person name="Lenz C.A."/>
            <person name="Li J.H."/>
            <person name="Li Y."/>
            <person name="Lin X."/>
            <person name="Liu S.X."/>
            <person name="Liu Z.A."/>
            <person name="Luros J.S."/>
            <person name="Maiti R."/>
            <person name="Marziali A."/>
            <person name="Militscher J."/>
            <person name="Miranda M."/>
            <person name="Nguyen M."/>
            <person name="Nierman W.C."/>
            <person name="Osborne B.I."/>
            <person name="Pai G."/>
            <person name="Peterson J."/>
            <person name="Pham P.K."/>
            <person name="Rizzo M."/>
            <person name="Rooney T."/>
            <person name="Rowley D."/>
            <person name="Sakano H."/>
            <person name="Salzberg S.L."/>
            <person name="Schwartz J.R."/>
            <person name="Shinn P."/>
            <person name="Southwick A.M."/>
            <person name="Sun H."/>
            <person name="Tallon L.J."/>
            <person name="Tambunga G."/>
            <person name="Toriumi M.J."/>
            <person name="Town C.D."/>
            <person name="Utterback T."/>
            <person name="Van Aken S."/>
            <person name="Vaysberg M."/>
            <person name="Vysotskaia V.S."/>
            <person name="Walker M."/>
            <person name="Wu D."/>
            <person name="Yu G."/>
            <person name="Fraser C.M."/>
            <person name="Venter J.C."/>
            <person name="Davis R.W."/>
        </authorList>
    </citation>
    <scope>NUCLEOTIDE SEQUENCE [LARGE SCALE GENOMIC DNA]</scope>
    <source>
        <strain>cv. Columbia</strain>
    </source>
</reference>
<reference evidence="2" key="2">
    <citation type="submission" date="1999-03" db="EMBL/GenBank/DDBJ databases">
        <authorList>
            <person name="Theologis"/>
        </authorList>
    </citation>
    <scope>NUCLEOTIDE SEQUENCE</scope>
</reference>
<dbReference type="Pfam" id="PF00078">
    <property type="entry name" value="RVT_1"/>
    <property type="match status" value="1"/>
</dbReference>
<dbReference type="InterPro" id="IPR026960">
    <property type="entry name" value="RVT-Znf"/>
</dbReference>
<proteinExistence type="predicted"/>
<feature type="domain" description="Reverse transcriptase" evidence="1">
    <location>
        <begin position="441"/>
        <end position="716"/>
    </location>
</feature>
<dbReference type="Gene3D" id="3.60.10.10">
    <property type="entry name" value="Endonuclease/exonuclease/phosphatase"/>
    <property type="match status" value="1"/>
</dbReference>
<dbReference type="CDD" id="cd01650">
    <property type="entry name" value="RT_nLTR_like"/>
    <property type="match status" value="1"/>
</dbReference>
<dbReference type="InterPro" id="IPR005135">
    <property type="entry name" value="Endo/exonuclease/phosphatase"/>
</dbReference>
<dbReference type="Pfam" id="PF13966">
    <property type="entry name" value="zf-RVT"/>
    <property type="match status" value="1"/>
</dbReference>
<dbReference type="Pfam" id="PF03407">
    <property type="entry name" value="Nucleotid_trans"/>
    <property type="match status" value="2"/>
</dbReference>
<evidence type="ECO:0000259" key="1">
    <source>
        <dbReference type="PROSITE" id="PS50878"/>
    </source>
</evidence>
<dbReference type="PIR" id="F86436">
    <property type="entry name" value="F86436"/>
</dbReference>
<dbReference type="PANTHER" id="PTHR46038">
    <property type="entry name" value="EXPRESSED PROTEIN-RELATED"/>
    <property type="match status" value="1"/>
</dbReference>
<sequence length="1253" mass="143952">MDDKAYSRCLEVFPRRCFFLRTTGVDFSSETQFMAADYLKMMWRRTEFLDDSVVVSIVYAANEAITRKELWEELLLLSVSLSGNGKPWIMLGDFNQVLCPAEHSQATSLNVNRRMKVFRDCLFEAELCDLVFKGNTFTWWNKSATRPVAKKLDRILVNESWCSRFPSAYAVFGEPDFSDHASCGVIINPLMHREKRPFRFYNFLLQNPDFISLVGELWYSINVVGSSMFKMSKKLKALKNPIRTFSMENFSNLEKRVKEAHNLVLYRQNKTLSDPTIPNAALEMEAQRKWLILVKAEESFFCQRSRVTWMGEGDSNTSYFHRMADSRKAVNTIHIIIDDNGVKIDTQLGIKEHCIEYFSNLLGGEVGPPMLIQEDFDLLLPFRCSHDQKKELAMSFSRQDIKSAFFSFPSNKTSGPDGFPVEFFKETWSVIGTEVTDAVSEFFTSSVLLKQWNATTLVLIPKITNASKMNDFRPISCNDFGPITLYKVIARLLTNRLQCLLSQVISPFQSAFLPGRFLAENVLLATELVQGYNRQNIDPRGMLKVDLRKAFDSIRWDFIISALKAIGIPDRFVYWITQCISTPTFSVCVNGNTGGFFKSTRGLRQGNPLSPFLFVLAMEVFSSLLNSRFQAGYIHYHPKTSPLSISHLMFADDIMVFFDGGSSSLHGISEALEDFAFWSGLVLNREKTHLYLAGLDRIEASTIARKLRIAEYGPLLEKLAKRFRSWSVKCLSFAGRVQLIASVISGIINFWISTFILPKGCVKRIEALCARFLWSGNIDVKKGAKVAWSEVCLPKEEGGVGLRRFTVLNTTLWDGKKISFWFDNWSPLGPLFKLFGSSGPRALCIPIQAKVADACSDVGWLISPPRTDQALALLIHLTTIALPCFDSSPDTFVWIVDDFTCHGFSAARTWEAMRPKKPVKDWTKSVWFKGSVPKHAFNMWVSHLNRLPTRQRLAAWGVTTTTDCCLCSSRPESRDHLLLYCVFSAVIWKLVFFRLTPSQAIFNSWAELLSWTRINSSKAPSLLRKIAAQASVFHLWKQRNNVLHNSIFISPATVFHFIDRELENLYRYIQILFFRQMFVKKDMDILWLRDPFPQFDPDADFQIACDLFFNGNLSDTHNTANGGFKFVISNRKTIKFYNYWYESRLRFPGKNEQKVLNRIKADQYVKKIGLKIRFLDMTHFGNFCQRHWDITKICIMHGNCCFGQESKLKDLRQMMEDWTSFVSNGNRKGGFRQQMNCPRSFRQMFHKNHKRIG</sequence>
<protein>
    <submittedName>
        <fullName evidence="2">F28K20.4 protein</fullName>
    </submittedName>
</protein>
<dbReference type="EMBL" id="AC004793">
    <property type="protein sequence ID" value="AAD21699.1"/>
    <property type="molecule type" value="Genomic_DNA"/>
</dbReference>
<evidence type="ECO:0000313" key="2">
    <source>
        <dbReference type="EMBL" id="AAD21699.1"/>
    </source>
</evidence>
<reference evidence="2" key="1">
    <citation type="submission" date="1999-02" db="EMBL/GenBank/DDBJ databases">
        <title>Arabidopsis thaliana chromosome 1 BAC F28K20 sequence.</title>
        <authorList>
            <person name="Vysotskaia V.S."/>
            <person name="Schwartz J.R."/>
            <person name="Yu G."/>
            <person name="Toriumi M."/>
            <person name="Lenz C."/>
            <person name="Liu S."/>
            <person name="Li J."/>
            <person name="Kremenetskaia I."/>
            <person name="Luros J."/>
            <person name="Gonzalez A."/>
            <person name="Altafi H."/>
            <person name="Araujo R."/>
            <person name="Chao Q."/>
            <person name="Conn L."/>
            <person name="Conway A.B."/>
            <person name="Dunn P."/>
            <person name="Hansen N."/>
            <person name="Huizar L."/>
            <person name="Kim C."/>
            <person name="Palm C.J."/>
            <person name="Rowley D."/>
            <person name="Shinn P."/>
            <person name="Walker M."/>
            <person name="Davis R.W."/>
            <person name="Ecker J.R."/>
            <person name="Federspiel N.A."/>
            <person name="Theologis A."/>
        </authorList>
    </citation>
    <scope>NUCLEOTIDE SEQUENCE</scope>
</reference>
<dbReference type="InterPro" id="IPR043502">
    <property type="entry name" value="DNA/RNA_pol_sf"/>
</dbReference>